<feature type="region of interest" description="Disordered" evidence="7">
    <location>
        <begin position="440"/>
        <end position="466"/>
    </location>
</feature>
<name>A0A7J6M2F8_PERCH</name>
<dbReference type="SMART" id="SM00014">
    <property type="entry name" value="acidPPc"/>
    <property type="match status" value="1"/>
</dbReference>
<feature type="transmembrane region" description="Helical" evidence="8">
    <location>
        <begin position="252"/>
        <end position="277"/>
    </location>
</feature>
<organism evidence="10 11">
    <name type="scientific">Perkinsus chesapeaki</name>
    <name type="common">Clam parasite</name>
    <name type="synonym">Perkinsus andrewsi</name>
    <dbReference type="NCBI Taxonomy" id="330153"/>
    <lineage>
        <taxon>Eukaryota</taxon>
        <taxon>Sar</taxon>
        <taxon>Alveolata</taxon>
        <taxon>Perkinsozoa</taxon>
        <taxon>Perkinsea</taxon>
        <taxon>Perkinsida</taxon>
        <taxon>Perkinsidae</taxon>
        <taxon>Perkinsus</taxon>
    </lineage>
</organism>
<dbReference type="InterPro" id="IPR000326">
    <property type="entry name" value="PAP2/HPO"/>
</dbReference>
<keyword evidence="11" id="KW-1185">Reference proteome</keyword>
<proteinExistence type="inferred from homology"/>
<evidence type="ECO:0000313" key="10">
    <source>
        <dbReference type="EMBL" id="KAF4665636.1"/>
    </source>
</evidence>
<feature type="region of interest" description="Disordered" evidence="7">
    <location>
        <begin position="219"/>
        <end position="242"/>
    </location>
</feature>
<feature type="domain" description="Phosphatidic acid phosphatase type 2/haloperoxidase" evidence="9">
    <location>
        <begin position="281"/>
        <end position="395"/>
    </location>
</feature>
<dbReference type="GO" id="GO:0016020">
    <property type="term" value="C:membrane"/>
    <property type="evidence" value="ECO:0007669"/>
    <property type="project" value="UniProtKB-SubCell"/>
</dbReference>
<comment type="subcellular location">
    <subcellularLocation>
        <location evidence="1">Membrane</location>
        <topology evidence="1">Multi-pass membrane protein</topology>
    </subcellularLocation>
</comment>
<evidence type="ECO:0000256" key="4">
    <source>
        <dbReference type="ARBA" id="ARBA00022801"/>
    </source>
</evidence>
<feature type="transmembrane region" description="Helical" evidence="8">
    <location>
        <begin position="348"/>
        <end position="368"/>
    </location>
</feature>
<dbReference type="EMBL" id="JAAPAO010000255">
    <property type="protein sequence ID" value="KAF4665636.1"/>
    <property type="molecule type" value="Genomic_DNA"/>
</dbReference>
<evidence type="ECO:0000256" key="7">
    <source>
        <dbReference type="SAM" id="MobiDB-lite"/>
    </source>
</evidence>
<dbReference type="GO" id="GO:0005737">
    <property type="term" value="C:cytoplasm"/>
    <property type="evidence" value="ECO:0007669"/>
    <property type="project" value="TreeGrafter"/>
</dbReference>
<dbReference type="PANTHER" id="PTHR45809">
    <property type="entry name" value="VIRAL IAP-ASSOCIATED FACTOR HOMOLOG"/>
    <property type="match status" value="1"/>
</dbReference>
<evidence type="ECO:0000256" key="1">
    <source>
        <dbReference type="ARBA" id="ARBA00004141"/>
    </source>
</evidence>
<protein>
    <submittedName>
        <fullName evidence="10">Phosducinlike</fullName>
    </submittedName>
</protein>
<evidence type="ECO:0000256" key="5">
    <source>
        <dbReference type="ARBA" id="ARBA00022989"/>
    </source>
</evidence>
<feature type="transmembrane region" description="Helical" evidence="8">
    <location>
        <begin position="283"/>
        <end position="304"/>
    </location>
</feature>
<keyword evidence="6 8" id="KW-0472">Membrane</keyword>
<dbReference type="InterPro" id="IPR051498">
    <property type="entry name" value="Phosducin-like_chap/apop_reg"/>
</dbReference>
<feature type="region of interest" description="Disordered" evidence="7">
    <location>
        <begin position="1"/>
        <end position="29"/>
    </location>
</feature>
<dbReference type="GO" id="GO:0006457">
    <property type="term" value="P:protein folding"/>
    <property type="evidence" value="ECO:0007669"/>
    <property type="project" value="TreeGrafter"/>
</dbReference>
<keyword evidence="5 8" id="KW-1133">Transmembrane helix</keyword>
<dbReference type="UniPathway" id="UPA00378"/>
<dbReference type="Pfam" id="PF01569">
    <property type="entry name" value="PAP2"/>
    <property type="match status" value="1"/>
</dbReference>
<dbReference type="AlphaFoldDB" id="A0A7J6M2F8"/>
<dbReference type="InterPro" id="IPR036938">
    <property type="entry name" value="PAP2/HPO_sf"/>
</dbReference>
<evidence type="ECO:0000313" key="11">
    <source>
        <dbReference type="Proteomes" id="UP000591131"/>
    </source>
</evidence>
<reference evidence="10 11" key="1">
    <citation type="submission" date="2020-04" db="EMBL/GenBank/DDBJ databases">
        <title>Perkinsus chesapeaki whole genome sequence.</title>
        <authorList>
            <person name="Bogema D.R."/>
        </authorList>
    </citation>
    <scope>NUCLEOTIDE SEQUENCE [LARGE SCALE GENOMIC DNA]</scope>
    <source>
        <strain evidence="10">ATCC PRA-425</strain>
    </source>
</reference>
<dbReference type="Proteomes" id="UP000591131">
    <property type="component" value="Unassembled WGS sequence"/>
</dbReference>
<comment type="similarity">
    <text evidence="2">Belongs to the phosducin family.</text>
</comment>
<evidence type="ECO:0000259" key="9">
    <source>
        <dbReference type="SMART" id="SM00014"/>
    </source>
</evidence>
<accession>A0A7J6M2F8</accession>
<feature type="compositionally biased region" description="Basic and acidic residues" evidence="7">
    <location>
        <begin position="219"/>
        <end position="231"/>
    </location>
</feature>
<evidence type="ECO:0000256" key="8">
    <source>
        <dbReference type="SAM" id="Phobius"/>
    </source>
</evidence>
<evidence type="ECO:0000256" key="6">
    <source>
        <dbReference type="ARBA" id="ARBA00023136"/>
    </source>
</evidence>
<dbReference type="InterPro" id="IPR039667">
    <property type="entry name" value="Dolichyldiphosphatase_PAP2"/>
</dbReference>
<evidence type="ECO:0000256" key="2">
    <source>
        <dbReference type="ARBA" id="ARBA00009686"/>
    </source>
</evidence>
<feature type="transmembrane region" description="Helical" evidence="8">
    <location>
        <begin position="324"/>
        <end position="342"/>
    </location>
</feature>
<dbReference type="OrthoDB" id="45518at2759"/>
<evidence type="ECO:0000256" key="3">
    <source>
        <dbReference type="ARBA" id="ARBA00022692"/>
    </source>
</evidence>
<keyword evidence="4" id="KW-0378">Hydrolase</keyword>
<feature type="transmembrane region" description="Helical" evidence="8">
    <location>
        <begin position="380"/>
        <end position="399"/>
    </location>
</feature>
<dbReference type="SUPFAM" id="SSF48317">
    <property type="entry name" value="Acid phosphatase/Vanadium-dependent haloperoxidase"/>
    <property type="match status" value="1"/>
</dbReference>
<dbReference type="Gene3D" id="1.20.144.10">
    <property type="entry name" value="Phosphatidic acid phosphatase type 2/haloperoxidase"/>
    <property type="match status" value="1"/>
</dbReference>
<dbReference type="SUPFAM" id="SSF52833">
    <property type="entry name" value="Thioredoxin-like"/>
    <property type="match status" value="1"/>
</dbReference>
<dbReference type="PANTHER" id="PTHR45809:SF3">
    <property type="entry name" value="VIRAL IAP-ASSOCIATED FACTOR HOMOLOG"/>
    <property type="match status" value="1"/>
</dbReference>
<dbReference type="GO" id="GO:0016787">
    <property type="term" value="F:hydrolase activity"/>
    <property type="evidence" value="ECO:0007669"/>
    <property type="project" value="UniProtKB-KW"/>
</dbReference>
<comment type="caution">
    <text evidence="10">The sequence shown here is derived from an EMBL/GenBank/DDBJ whole genome shotgun (WGS) entry which is preliminary data.</text>
</comment>
<dbReference type="CDD" id="cd03382">
    <property type="entry name" value="PAP2_dolichyldiphosphatase"/>
    <property type="match status" value="1"/>
</dbReference>
<dbReference type="InterPro" id="IPR036249">
    <property type="entry name" value="Thioredoxin-like_sf"/>
</dbReference>
<keyword evidence="3 8" id="KW-0812">Transmembrane</keyword>
<gene>
    <name evidence="10" type="primary">PDCL2</name>
    <name evidence="10" type="ORF">FOL47_004490</name>
</gene>
<sequence>MSPDRWHPNVGQVRLGNFAPRPLDPSGNEIQDAVDECVDEELEKIRAKRLQDMKRTAQKERQIDTGGKIKDIARQEFMTEVNESSKTSVVVVHLANLHDPMSRRLDESLSVLAKTRRTVKFVRGFYQDLILGFPSLQLPAVVVYSDGKCVKQLIGKDVWTSRVVESPTLVWKALGISKLEQDDSNDISSVSSDEGQLSSEKKRFKMSVRRDVNDGINKRIDRREKSSRSEDDISDDDDSNEKEYSNLNLQRLLGAIWGLLTLSPIFVAWSVLTIALVRQSVRWFLLLIGLILSTTINEILKAIVAEPRPEGSFRGGYGMPSDHCQFYGFIIAYGFLFVKHHVQTQPSWIRFIPPVLAVVFIFLPVAYSRVHLLAHTWAQVRGGVLVGLTLGSSWFWFVYQTLEGYGLLCRLQSFIDLMMMNNVQKHLWVTRMYKRERTSVLHGTPTSSPSPTASLPVDGEKSRKVD</sequence>
<dbReference type="Gene3D" id="3.40.30.10">
    <property type="entry name" value="Glutaredoxin"/>
    <property type="match status" value="1"/>
</dbReference>